<dbReference type="InterPro" id="IPR024409">
    <property type="entry name" value="DUF3833"/>
</dbReference>
<dbReference type="EMBL" id="KT201092">
    <property type="protein sequence ID" value="ALS56270.1"/>
    <property type="molecule type" value="Genomic_DNA"/>
</dbReference>
<evidence type="ECO:0000313" key="2">
    <source>
        <dbReference type="EMBL" id="ALS56270.1"/>
    </source>
</evidence>
<sequence length="215" mass="24190">MRQRRKKQANQFSRFLVSLMISSGLLLALSINIAACARTDVGELATRKPTFVLEEFFAGNSVAFGIFEDRFGNLRRQFRVNLSGKQEGNRLVLNEEFLYDDGERATRVWTIDRVGRDTAGLINFQGQADDVKLAAKGTQAGNALNWQYDISLEMSGTNVDVHFDDWIYKQDEDIAINRAFVTKFGVEIGSVTIVFIRGKTALTLWPLSLDNWPSG</sequence>
<evidence type="ECO:0008006" key="3">
    <source>
        <dbReference type="Google" id="ProtNLM"/>
    </source>
</evidence>
<reference evidence="2" key="1">
    <citation type="journal article" date="2016" name="ISME J.">
        <title>Functional metagenomic screen reveals new and diverse microbial rhodopsins.</title>
        <authorList>
            <person name="Pushkarev A."/>
            <person name="Beja O."/>
        </authorList>
    </citation>
    <scope>NUCLEOTIDE SEQUENCE</scope>
</reference>
<proteinExistence type="predicted"/>
<name>A0A0U2XCD3_9BACT</name>
<dbReference type="AlphaFoldDB" id="A0A0U2XCD3"/>
<keyword evidence="1" id="KW-0732">Signal</keyword>
<protein>
    <recommendedName>
        <fullName evidence="3">Lipoprotein</fullName>
    </recommendedName>
</protein>
<organism evidence="2">
    <name type="scientific">uncultured bacterium EIL4H10</name>
    <dbReference type="NCBI Taxonomy" id="1768203"/>
    <lineage>
        <taxon>Bacteria</taxon>
        <taxon>environmental samples</taxon>
    </lineage>
</organism>
<evidence type="ECO:0000256" key="1">
    <source>
        <dbReference type="SAM" id="SignalP"/>
    </source>
</evidence>
<feature type="chain" id="PRO_5006834226" description="Lipoprotein" evidence="1">
    <location>
        <begin position="38"/>
        <end position="215"/>
    </location>
</feature>
<accession>A0A0U2XCD3</accession>
<dbReference type="Pfam" id="PF12915">
    <property type="entry name" value="DUF3833"/>
    <property type="match status" value="1"/>
</dbReference>
<feature type="signal peptide" evidence="1">
    <location>
        <begin position="1"/>
        <end position="37"/>
    </location>
</feature>